<evidence type="ECO:0000313" key="3">
    <source>
        <dbReference type="Proteomes" id="UP000646833"/>
    </source>
</evidence>
<dbReference type="EMBL" id="BMCI01000009">
    <property type="protein sequence ID" value="GGC71626.1"/>
    <property type="molecule type" value="Genomic_DNA"/>
</dbReference>
<dbReference type="Proteomes" id="UP000646833">
    <property type="component" value="Unassembled WGS sequence"/>
</dbReference>
<evidence type="ECO:0000256" key="1">
    <source>
        <dbReference type="SAM" id="MobiDB-lite"/>
    </source>
</evidence>
<organism evidence="2 3">
    <name type="scientific">Haloferax sulfurifontis</name>
    <dbReference type="NCBI Taxonomy" id="255616"/>
    <lineage>
        <taxon>Archaea</taxon>
        <taxon>Methanobacteriati</taxon>
        <taxon>Methanobacteriota</taxon>
        <taxon>Stenosarchaea group</taxon>
        <taxon>Halobacteria</taxon>
        <taxon>Halobacteriales</taxon>
        <taxon>Haloferacaceae</taxon>
        <taxon>Haloferax</taxon>
    </lineage>
</organism>
<proteinExistence type="predicted"/>
<dbReference type="Pfam" id="PF24373">
    <property type="entry name" value="DUF7529"/>
    <property type="match status" value="1"/>
</dbReference>
<evidence type="ECO:0000313" key="2">
    <source>
        <dbReference type="EMBL" id="GGC71626.1"/>
    </source>
</evidence>
<feature type="region of interest" description="Disordered" evidence="1">
    <location>
        <begin position="1"/>
        <end position="36"/>
    </location>
</feature>
<accession>A0A830E2R4</accession>
<dbReference type="AlphaFoldDB" id="A0A830E2R4"/>
<reference evidence="2" key="2">
    <citation type="submission" date="2020-09" db="EMBL/GenBank/DDBJ databases">
        <authorList>
            <person name="Sun Q."/>
            <person name="Sedlacek I."/>
        </authorList>
    </citation>
    <scope>NUCLEOTIDE SEQUENCE</scope>
    <source>
        <strain evidence="2">CCM 7217</strain>
    </source>
</reference>
<dbReference type="InterPro" id="IPR055951">
    <property type="entry name" value="DUF7529"/>
</dbReference>
<sequence length="189" mass="20862">MQANPFPVRLPECVTRMTDERTPPRDRDPDADESSELTGLLSFWETVVEDAEATAAEYEAEGWETLVVHPGDVTVLPPANLPEATERVGFDVLVPGGEFDALSSWVESAEFGRYDVYRAREGDTVFVVSVVQDAASSKAVVVPLYYGLDEVAAMATTAREQGELRLYVRPVDADRRVELVQSEPDPLFP</sequence>
<reference evidence="2" key="1">
    <citation type="journal article" date="2014" name="Int. J. Syst. Evol. Microbiol.">
        <title>Complete genome sequence of Corynebacterium casei LMG S-19264T (=DSM 44701T), isolated from a smear-ripened cheese.</title>
        <authorList>
            <consortium name="US DOE Joint Genome Institute (JGI-PGF)"/>
            <person name="Walter F."/>
            <person name="Albersmeier A."/>
            <person name="Kalinowski J."/>
            <person name="Ruckert C."/>
        </authorList>
    </citation>
    <scope>NUCLEOTIDE SEQUENCE</scope>
    <source>
        <strain evidence="2">CCM 7217</strain>
    </source>
</reference>
<feature type="compositionally biased region" description="Basic and acidic residues" evidence="1">
    <location>
        <begin position="17"/>
        <end position="28"/>
    </location>
</feature>
<protein>
    <submittedName>
        <fullName evidence="2">Uncharacterized protein</fullName>
    </submittedName>
</protein>
<gene>
    <name evidence="2" type="ORF">GCM10007209_36900</name>
</gene>
<name>A0A830E2R4_9EURY</name>
<comment type="caution">
    <text evidence="2">The sequence shown here is derived from an EMBL/GenBank/DDBJ whole genome shotgun (WGS) entry which is preliminary data.</text>
</comment>